<dbReference type="Pfam" id="PF00135">
    <property type="entry name" value="COesterase"/>
    <property type="match status" value="2"/>
</dbReference>
<dbReference type="PANTHER" id="PTHR43142">
    <property type="entry name" value="CARBOXYLIC ESTER HYDROLASE"/>
    <property type="match status" value="1"/>
</dbReference>
<evidence type="ECO:0000256" key="2">
    <source>
        <dbReference type="ARBA" id="ARBA00022487"/>
    </source>
</evidence>
<evidence type="ECO:0000256" key="1">
    <source>
        <dbReference type="ARBA" id="ARBA00005964"/>
    </source>
</evidence>
<evidence type="ECO:0000313" key="9">
    <source>
        <dbReference type="Proteomes" id="UP001162162"/>
    </source>
</evidence>
<evidence type="ECO:0000256" key="4">
    <source>
        <dbReference type="ARBA" id="ARBA00023157"/>
    </source>
</evidence>
<organism evidence="8 9">
    <name type="scientific">Aromia moschata</name>
    <dbReference type="NCBI Taxonomy" id="1265417"/>
    <lineage>
        <taxon>Eukaryota</taxon>
        <taxon>Metazoa</taxon>
        <taxon>Ecdysozoa</taxon>
        <taxon>Arthropoda</taxon>
        <taxon>Hexapoda</taxon>
        <taxon>Insecta</taxon>
        <taxon>Pterygota</taxon>
        <taxon>Neoptera</taxon>
        <taxon>Endopterygota</taxon>
        <taxon>Coleoptera</taxon>
        <taxon>Polyphaga</taxon>
        <taxon>Cucujiformia</taxon>
        <taxon>Chrysomeloidea</taxon>
        <taxon>Cerambycidae</taxon>
        <taxon>Cerambycinae</taxon>
        <taxon>Callichromatini</taxon>
        <taxon>Aromia</taxon>
    </lineage>
</organism>
<dbReference type="InterPro" id="IPR002018">
    <property type="entry name" value="CarbesteraseB"/>
</dbReference>
<feature type="domain" description="Carboxylesterase type B" evidence="7">
    <location>
        <begin position="15"/>
        <end position="122"/>
    </location>
</feature>
<dbReference type="Gene3D" id="3.40.50.1820">
    <property type="entry name" value="alpha/beta hydrolase"/>
    <property type="match status" value="2"/>
</dbReference>
<dbReference type="EC" id="3.1.1.-" evidence="6"/>
<proteinExistence type="inferred from homology"/>
<evidence type="ECO:0000256" key="5">
    <source>
        <dbReference type="ARBA" id="ARBA00023180"/>
    </source>
</evidence>
<accession>A0AAV8X1H4</accession>
<dbReference type="EMBL" id="JAPWTK010001494">
    <property type="protein sequence ID" value="KAJ8932316.1"/>
    <property type="molecule type" value="Genomic_DNA"/>
</dbReference>
<evidence type="ECO:0000259" key="7">
    <source>
        <dbReference type="Pfam" id="PF00135"/>
    </source>
</evidence>
<name>A0AAV8X1H4_9CUCU</name>
<dbReference type="PROSITE" id="PS00122">
    <property type="entry name" value="CARBOXYLESTERASE_B_1"/>
    <property type="match status" value="1"/>
</dbReference>
<keyword evidence="9" id="KW-1185">Reference proteome</keyword>
<keyword evidence="4" id="KW-1015">Disulfide bond</keyword>
<reference evidence="8" key="1">
    <citation type="journal article" date="2023" name="Insect Mol. Biol.">
        <title>Genome sequencing provides insights into the evolution of gene families encoding plant cell wall-degrading enzymes in longhorned beetles.</title>
        <authorList>
            <person name="Shin N.R."/>
            <person name="Okamura Y."/>
            <person name="Kirsch R."/>
            <person name="Pauchet Y."/>
        </authorList>
    </citation>
    <scope>NUCLEOTIDE SEQUENCE</scope>
    <source>
        <strain evidence="8">AMC_N1</strain>
    </source>
</reference>
<dbReference type="Proteomes" id="UP001162162">
    <property type="component" value="Unassembled WGS sequence"/>
</dbReference>
<dbReference type="GO" id="GO:0052689">
    <property type="term" value="F:carboxylic ester hydrolase activity"/>
    <property type="evidence" value="ECO:0007669"/>
    <property type="project" value="UniProtKB-KW"/>
</dbReference>
<comment type="similarity">
    <text evidence="1 6">Belongs to the type-B carboxylesterase/lipase family.</text>
</comment>
<dbReference type="InterPro" id="IPR029058">
    <property type="entry name" value="AB_hydrolase_fold"/>
</dbReference>
<gene>
    <name evidence="8" type="ORF">NQ318_011939</name>
</gene>
<feature type="domain" description="Carboxylesterase type B" evidence="7">
    <location>
        <begin position="124"/>
        <end position="339"/>
    </location>
</feature>
<protein>
    <recommendedName>
        <fullName evidence="6">Carboxylic ester hydrolase</fullName>
        <ecNumber evidence="6">3.1.1.-</ecNumber>
    </recommendedName>
</protein>
<comment type="caution">
    <text evidence="8">The sequence shown here is derived from an EMBL/GenBank/DDBJ whole genome shotgun (WGS) entry which is preliminary data.</text>
</comment>
<evidence type="ECO:0000256" key="6">
    <source>
        <dbReference type="RuleBase" id="RU361235"/>
    </source>
</evidence>
<keyword evidence="5" id="KW-0325">Glycoprotein</keyword>
<evidence type="ECO:0000256" key="3">
    <source>
        <dbReference type="ARBA" id="ARBA00022801"/>
    </source>
</evidence>
<dbReference type="AlphaFoldDB" id="A0AAV8X1H4"/>
<evidence type="ECO:0000313" key="8">
    <source>
        <dbReference type="EMBL" id="KAJ8932316.1"/>
    </source>
</evidence>
<keyword evidence="3 6" id="KW-0378">Hydrolase</keyword>
<dbReference type="PANTHER" id="PTHR43142:SF1">
    <property type="entry name" value="CARBOXYLIC ESTER HYDROLASE"/>
    <property type="match status" value="1"/>
</dbReference>
<dbReference type="InterPro" id="IPR019826">
    <property type="entry name" value="Carboxylesterase_B_AS"/>
</dbReference>
<dbReference type="SUPFAM" id="SSF53474">
    <property type="entry name" value="alpha/beta-Hydrolases"/>
    <property type="match status" value="1"/>
</dbReference>
<sequence length="343" mass="38654">MRCLVMPDHITSWKYDVVVVTVSYRVGPLGFLSTGDTVIPGNYGLKDQNLGLKWVQDNIKYFGGDPDKVTIFGHSAGAASVTFQTISKKSAGLFRAAIAESGSALCPWAYQRHHKEMAYQLALLSTESPVHYQMVQGFWFTPVVEAEHETAFITEEMYTSVANGVVNDVPLLMGITSEEQVYKAYNIDNFEKELEQCENNVALLSEKKSTKFILKKPLQDDLAAAVKYFSDMSFSRPIIHHARLQSHFSEVYFYVFSYHGPLGGFNVTVEGADEVTHSEDYQYLWAYSNNSDLYSNIPEDVLTSERYVTLFTNFAKTLNPTPQISSLFENITWPKATPDNFSI</sequence>
<keyword evidence="2" id="KW-0719">Serine esterase</keyword>